<dbReference type="InterPro" id="IPR019196">
    <property type="entry name" value="ABC_transp_unknown"/>
</dbReference>
<evidence type="ECO:0000259" key="3">
    <source>
        <dbReference type="Pfam" id="PF09822"/>
    </source>
</evidence>
<reference evidence="5 6" key="1">
    <citation type="journal article" date="2012" name="J. Bacteriol.">
        <title>Complete genome sequences of Methylophaga sp. strain JAM1 and Methylophaga sp. strain JAM7.</title>
        <authorList>
            <person name="Villeneuve C."/>
            <person name="Martineau C."/>
            <person name="Mauffrey F."/>
            <person name="Villemur R."/>
        </authorList>
    </citation>
    <scope>NUCLEOTIDE SEQUENCE [LARGE SCALE GENOMIC DNA]</scope>
    <source>
        <strain evidence="5 6">JAM7</strain>
    </source>
</reference>
<evidence type="ECO:0000313" key="5">
    <source>
        <dbReference type="EMBL" id="AFJ02605.1"/>
    </source>
</evidence>
<dbReference type="Pfam" id="PF09822">
    <property type="entry name" value="ABC_transp_aux"/>
    <property type="match status" value="1"/>
</dbReference>
<dbReference type="eggNOG" id="COG3225">
    <property type="taxonomic scope" value="Bacteria"/>
</dbReference>
<dbReference type="Proteomes" id="UP000009145">
    <property type="component" value="Chromosome"/>
</dbReference>
<organism evidence="5 6">
    <name type="scientific">Methylophaga frappieri (strain ATCC BAA-2434 / DSM 25690 / JAM7)</name>
    <dbReference type="NCBI Taxonomy" id="754477"/>
    <lineage>
        <taxon>Bacteria</taxon>
        <taxon>Pseudomonadati</taxon>
        <taxon>Pseudomonadota</taxon>
        <taxon>Gammaproteobacteria</taxon>
        <taxon>Thiotrichales</taxon>
        <taxon>Piscirickettsiaceae</taxon>
        <taxon>Methylophaga</taxon>
    </lineage>
</organism>
<keyword evidence="2" id="KW-0472">Membrane</keyword>
<evidence type="ECO:0000256" key="2">
    <source>
        <dbReference type="SAM" id="Phobius"/>
    </source>
</evidence>
<gene>
    <name evidence="5" type="ordered locus">Q7C_1456</name>
</gene>
<feature type="domain" description="ABC-type uncharacterised transport system" evidence="3">
    <location>
        <begin position="175"/>
        <end position="493"/>
    </location>
</feature>
<accession>I1YI62</accession>
<dbReference type="Pfam" id="PF23357">
    <property type="entry name" value="DUF7088"/>
    <property type="match status" value="1"/>
</dbReference>
<feature type="domain" description="DUF7088" evidence="4">
    <location>
        <begin position="38"/>
        <end position="138"/>
    </location>
</feature>
<dbReference type="InterPro" id="IPR055396">
    <property type="entry name" value="DUF7088"/>
</dbReference>
<protein>
    <submittedName>
        <fullName evidence="5">Gliding motility protein GldG</fullName>
    </submittedName>
</protein>
<dbReference type="AlphaFoldDB" id="I1YI62"/>
<dbReference type="EMBL" id="CP003380">
    <property type="protein sequence ID" value="AFJ02605.1"/>
    <property type="molecule type" value="Genomic_DNA"/>
</dbReference>
<sequence length="642" mass="72279" precursor="true">MNKSVLSKTGLALAVVLFVSFIIVVNENLRSFRVDLTEDKLYTLSEGTQNILSGLQEPITLRLYYAERVAQALPAVKSYGQRVQELLREYQRASGGMIRLKIIDPVPYSNDEHRADQYGLQSIPIEGEEDPLYFGLAGTNLLNGLEIIRFFQPEKEDTLEYDLTRLIFQLSDVQRKNIGVLSSLSLDGEQYDPLKGEVISDAGSKPWPVMDQLRMMFDVSMLPDDIRRIPTSLDVLMVIHPKSLTDSTLYAIDQYVLSGGKLITFVDPFAEVDVPEKDPENPMAALTAQRGSNMPELFNAWGFERDGQFVVADRKFARKVDFGARTGNEPIDYVLWLGLNDGSLNMSEKITSRLKRINVATSGFFKQLDGATTQMTPLVSSSDEAMLVDKRVVQFRNDPVGLLTRYEAGTKQYPLAVRVTGDVKTAFPDGAKNNMGDLQKMPDHLDMANEPIDIIAVADVDMIDDQFWVQVQDFYGQDLAFNTSNNLDFVYNAIEDLTGTDGLISVRSRAGFSRPFILVNEIEREAERRYRATERELEQRLQDTEQKIARMQVQRSGTGEQILTAEQQKEINEARLLAERTEAELRTVKGNLRQDLDALEAVVKFVNIGVVPILVGILALITGWLRLRKRTHGRFNVNKTGS</sequence>
<name>I1YI62_METFJ</name>
<keyword evidence="2" id="KW-1133">Transmembrane helix</keyword>
<evidence type="ECO:0000256" key="1">
    <source>
        <dbReference type="SAM" id="Coils"/>
    </source>
</evidence>
<dbReference type="PATRIC" id="fig|754477.3.peg.1436"/>
<feature type="transmembrane region" description="Helical" evidence="2">
    <location>
        <begin position="605"/>
        <end position="625"/>
    </location>
</feature>
<dbReference type="HOGENOM" id="CLU_029700_0_0_6"/>
<dbReference type="STRING" id="754477.Q7C_1456"/>
<proteinExistence type="predicted"/>
<evidence type="ECO:0000313" key="6">
    <source>
        <dbReference type="Proteomes" id="UP000009145"/>
    </source>
</evidence>
<keyword evidence="6" id="KW-1185">Reference proteome</keyword>
<dbReference type="KEGG" id="mec:Q7C_1456"/>
<feature type="coiled-coil region" evidence="1">
    <location>
        <begin position="523"/>
        <end position="591"/>
    </location>
</feature>
<keyword evidence="2" id="KW-0812">Transmembrane</keyword>
<dbReference type="OrthoDB" id="9777219at2"/>
<evidence type="ECO:0000259" key="4">
    <source>
        <dbReference type="Pfam" id="PF23357"/>
    </source>
</evidence>
<keyword evidence="1" id="KW-0175">Coiled coil</keyword>